<keyword evidence="5" id="KW-0833">Ubl conjugation pathway</keyword>
<proteinExistence type="inferred from homology"/>
<feature type="compositionally biased region" description="Polar residues" evidence="8">
    <location>
        <begin position="61"/>
        <end position="70"/>
    </location>
</feature>
<evidence type="ECO:0000256" key="1">
    <source>
        <dbReference type="ARBA" id="ARBA00000707"/>
    </source>
</evidence>
<dbReference type="Proteomes" id="UP000256601">
    <property type="component" value="Unassembled WGS sequence"/>
</dbReference>
<feature type="region of interest" description="Disordered" evidence="8">
    <location>
        <begin position="408"/>
        <end position="442"/>
    </location>
</feature>
<evidence type="ECO:0000313" key="11">
    <source>
        <dbReference type="EMBL" id="RDW25143.1"/>
    </source>
</evidence>
<accession>A0A1D8NG04</accession>
<evidence type="ECO:0000259" key="9">
    <source>
        <dbReference type="PROSITE" id="PS50235"/>
    </source>
</evidence>
<dbReference type="Proteomes" id="UP000182444">
    <property type="component" value="Chromosome 1D"/>
</dbReference>
<evidence type="ECO:0000256" key="7">
    <source>
        <dbReference type="ARBA" id="ARBA00022807"/>
    </source>
</evidence>
<evidence type="ECO:0000256" key="8">
    <source>
        <dbReference type="SAM" id="MobiDB-lite"/>
    </source>
</evidence>
<sequence>MTSVMKRQNGGGNPFQQHRLLTQIKDKPISFVRAKNPEPVAIKPASYILIKPKQREEEDTSPGTTLSAATPTNFIPLSATLDPGSRSPSKIQKAWKKGTPSPAGLINQGVTCYMNSAVQLLMHMPAMSNYLADILLAKKYPGSVTQVFAQLYGKLFGGKKNIFPRQLIGRLDDINCMMSEWNQEDAHEYFMSLMSRLQEDSTPKGEKLNSSVIYDMFGGNLEQVVVCGGCGNESVTKQDFYDLSVNLDEKKPEGRISLKRCITRFFEEEQIQKKDGYKCDECQKTTSAKKTSRIHEFPEHLVVHVKRFKFVNDQPRKMGAPLDYPADLDLGHYSRDKQRAGVVPYKLIGVIAHCGRTTGSGHYIAHVRQPNGKWATYDDDLIEPLSEKKALKEEDAYMLMYQRLTPQASKSKSASGPKSVAMGTPKAAGKVTKPVVKTGKGQRKMADIDNIFASAKRKKNSGFV</sequence>
<dbReference type="SUPFAM" id="SSF54001">
    <property type="entry name" value="Cysteine proteinases"/>
    <property type="match status" value="1"/>
</dbReference>
<gene>
    <name evidence="11" type="ORF">B0I71DRAFT_133130</name>
    <name evidence="10" type="ORF">YALI1_D31823g</name>
</gene>
<reference evidence="11 13" key="2">
    <citation type="submission" date="2018-07" db="EMBL/GenBank/DDBJ databases">
        <title>Draft Genome Assemblies for Five Robust Yarrowia lipolytica Strains Exhibiting High Lipid Production and Pentose Sugar Utilization and Sugar Alcohol Secretion from Undetoxified Lignocellulosic Biomass Hydrolysates.</title>
        <authorList>
            <consortium name="DOE Joint Genome Institute"/>
            <person name="Walker C."/>
            <person name="Ryu S."/>
            <person name="Na H."/>
            <person name="Zane M."/>
            <person name="LaButti K."/>
            <person name="Lipzen A."/>
            <person name="Haridas S."/>
            <person name="Barry K."/>
            <person name="Grigoriev I.V."/>
            <person name="Quarterman J."/>
            <person name="Slininger P."/>
            <person name="Dien B."/>
            <person name="Trinh C.T."/>
        </authorList>
    </citation>
    <scope>NUCLEOTIDE SEQUENCE [LARGE SCALE GENOMIC DNA]</scope>
    <source>
        <strain evidence="11 13">YB392</strain>
    </source>
</reference>
<feature type="compositionally biased region" description="Low complexity" evidence="8">
    <location>
        <begin position="408"/>
        <end position="439"/>
    </location>
</feature>
<dbReference type="KEGG" id="yli:2911019"/>
<dbReference type="RefSeq" id="XP_503222.1">
    <property type="nucleotide sequence ID" value="XM_503222.1"/>
</dbReference>
<feature type="region of interest" description="Disordered" evidence="8">
    <location>
        <begin position="51"/>
        <end position="70"/>
    </location>
</feature>
<dbReference type="GO" id="GO:0006508">
    <property type="term" value="P:proteolysis"/>
    <property type="evidence" value="ECO:0007669"/>
    <property type="project" value="UniProtKB-KW"/>
</dbReference>
<protein>
    <recommendedName>
        <fullName evidence="3">ubiquitinyl hydrolase 1</fullName>
        <ecNumber evidence="3">3.4.19.12</ecNumber>
    </recommendedName>
</protein>
<dbReference type="InterPro" id="IPR028889">
    <property type="entry name" value="USP"/>
</dbReference>
<dbReference type="OrthoDB" id="289038at2759"/>
<dbReference type="eggNOG" id="KOG1870">
    <property type="taxonomic scope" value="Eukaryota"/>
</dbReference>
<dbReference type="GO" id="GO:0004843">
    <property type="term" value="F:cysteine-type deubiquitinase activity"/>
    <property type="evidence" value="ECO:0007669"/>
    <property type="project" value="UniProtKB-EC"/>
</dbReference>
<evidence type="ECO:0000256" key="4">
    <source>
        <dbReference type="ARBA" id="ARBA00022670"/>
    </source>
</evidence>
<dbReference type="PANTHER" id="PTHR24006:SF758">
    <property type="entry name" value="UBIQUITIN CARBOXYL-TERMINAL HYDROLASE 36"/>
    <property type="match status" value="1"/>
</dbReference>
<comment type="catalytic activity">
    <reaction evidence="1">
        <text>Thiol-dependent hydrolysis of ester, thioester, amide, peptide and isopeptide bonds formed by the C-terminal Gly of ubiquitin (a 76-residue protein attached to proteins as an intracellular targeting signal).</text>
        <dbReference type="EC" id="3.4.19.12"/>
    </reaction>
</comment>
<dbReference type="OMA" id="RIHEFPE"/>
<evidence type="ECO:0000256" key="6">
    <source>
        <dbReference type="ARBA" id="ARBA00022801"/>
    </source>
</evidence>
<keyword evidence="7" id="KW-0788">Thiol protease</keyword>
<evidence type="ECO:0000256" key="2">
    <source>
        <dbReference type="ARBA" id="ARBA00009085"/>
    </source>
</evidence>
<dbReference type="PROSITE" id="PS00973">
    <property type="entry name" value="USP_2"/>
    <property type="match status" value="1"/>
</dbReference>
<keyword evidence="4" id="KW-0645">Protease</keyword>
<dbReference type="GeneID" id="2911019"/>
<evidence type="ECO:0000256" key="3">
    <source>
        <dbReference type="ARBA" id="ARBA00012759"/>
    </source>
</evidence>
<dbReference type="EMBL" id="CP017556">
    <property type="protein sequence ID" value="AOW04566.1"/>
    <property type="molecule type" value="Genomic_DNA"/>
</dbReference>
<dbReference type="CDD" id="cd02257">
    <property type="entry name" value="Peptidase_C19"/>
    <property type="match status" value="1"/>
</dbReference>
<dbReference type="GO" id="GO:0005829">
    <property type="term" value="C:cytosol"/>
    <property type="evidence" value="ECO:0007669"/>
    <property type="project" value="TreeGrafter"/>
</dbReference>
<feature type="domain" description="USP" evidence="9">
    <location>
        <begin position="103"/>
        <end position="404"/>
    </location>
</feature>
<dbReference type="GO" id="GO:0005634">
    <property type="term" value="C:nucleus"/>
    <property type="evidence" value="ECO:0007669"/>
    <property type="project" value="TreeGrafter"/>
</dbReference>
<dbReference type="Gene3D" id="3.90.70.10">
    <property type="entry name" value="Cysteine proteinases"/>
    <property type="match status" value="1"/>
</dbReference>
<name>A0A1D8NG04_YARLL</name>
<dbReference type="EC" id="3.4.19.12" evidence="3"/>
<dbReference type="AlphaFoldDB" id="A0A1D8NG04"/>
<dbReference type="EMBL" id="KZ859011">
    <property type="protein sequence ID" value="RDW25143.1"/>
    <property type="molecule type" value="Genomic_DNA"/>
</dbReference>
<dbReference type="Pfam" id="PF00443">
    <property type="entry name" value="UCH"/>
    <property type="match status" value="1"/>
</dbReference>
<dbReference type="PROSITE" id="PS50235">
    <property type="entry name" value="USP_3"/>
    <property type="match status" value="1"/>
</dbReference>
<dbReference type="VEuPathDB" id="FungiDB:YALI1_D31823g"/>
<dbReference type="InterPro" id="IPR050164">
    <property type="entry name" value="Peptidase_C19"/>
</dbReference>
<evidence type="ECO:0000256" key="5">
    <source>
        <dbReference type="ARBA" id="ARBA00022786"/>
    </source>
</evidence>
<dbReference type="VEuPathDB" id="FungiDB:YALI0_D24211g"/>
<evidence type="ECO:0000313" key="10">
    <source>
        <dbReference type="EMBL" id="AOW04566.1"/>
    </source>
</evidence>
<keyword evidence="6" id="KW-0378">Hydrolase</keyword>
<evidence type="ECO:0000313" key="12">
    <source>
        <dbReference type="Proteomes" id="UP000182444"/>
    </source>
</evidence>
<dbReference type="PANTHER" id="PTHR24006">
    <property type="entry name" value="UBIQUITIN CARBOXYL-TERMINAL HYDROLASE"/>
    <property type="match status" value="1"/>
</dbReference>
<organism evidence="10 12">
    <name type="scientific">Yarrowia lipolytica</name>
    <name type="common">Candida lipolytica</name>
    <dbReference type="NCBI Taxonomy" id="4952"/>
    <lineage>
        <taxon>Eukaryota</taxon>
        <taxon>Fungi</taxon>
        <taxon>Dikarya</taxon>
        <taxon>Ascomycota</taxon>
        <taxon>Saccharomycotina</taxon>
        <taxon>Dipodascomycetes</taxon>
        <taxon>Dipodascales</taxon>
        <taxon>Dipodascales incertae sedis</taxon>
        <taxon>Yarrowia</taxon>
    </lineage>
</organism>
<reference evidence="10 12" key="1">
    <citation type="journal article" date="2016" name="PLoS ONE">
        <title>Sequence Assembly of Yarrowia lipolytica Strain W29/CLIB89 Shows Transposable Element Diversity.</title>
        <authorList>
            <person name="Magnan C."/>
            <person name="Yu J."/>
            <person name="Chang I."/>
            <person name="Jahn E."/>
            <person name="Kanomata Y."/>
            <person name="Wu J."/>
            <person name="Zeller M."/>
            <person name="Oakes M."/>
            <person name="Baldi P."/>
            <person name="Sandmeyer S."/>
        </authorList>
    </citation>
    <scope>NUCLEOTIDE SEQUENCE [LARGE SCALE GENOMIC DNA]</scope>
    <source>
        <strain evidence="10">CLIB89</strain>
        <strain evidence="12">CLIB89(W29)</strain>
    </source>
</reference>
<dbReference type="GO" id="GO:0016579">
    <property type="term" value="P:protein deubiquitination"/>
    <property type="evidence" value="ECO:0007669"/>
    <property type="project" value="InterPro"/>
</dbReference>
<dbReference type="SMR" id="A0A1D8NG04"/>
<comment type="similarity">
    <text evidence="2">Belongs to the peptidase C19 family.</text>
</comment>
<dbReference type="InterPro" id="IPR018200">
    <property type="entry name" value="USP_CS"/>
</dbReference>
<dbReference type="InterPro" id="IPR038765">
    <property type="entry name" value="Papain-like_cys_pep_sf"/>
</dbReference>
<feature type="region of interest" description="Disordered" evidence="8">
    <location>
        <begin position="77"/>
        <end position="98"/>
    </location>
</feature>
<dbReference type="InterPro" id="IPR001394">
    <property type="entry name" value="Peptidase_C19_UCH"/>
</dbReference>
<evidence type="ECO:0000313" key="13">
    <source>
        <dbReference type="Proteomes" id="UP000256601"/>
    </source>
</evidence>